<feature type="region of interest" description="Disordered" evidence="1">
    <location>
        <begin position="367"/>
        <end position="569"/>
    </location>
</feature>
<sequence length="569" mass="60411">MDGSGSSFATREEFWRLQSAIDGLSATQQQHAERIMRIEKKGEDGVKSKSLWGPSSPFPSGLSSSHTESTLNPAAEAFRNFDNDTPAGMISSLTLDTNEEARRAASRAASSVRFDESANHYAPSRQSIDLPTRTGSAFGSHPLSERSLSHRSDGRSSTMGFGRANSFGLENSRLLGSINNSPRVSGHPPPGLFVLGPCPAIVRCWLSETFTNDSLLYAVVCTGAAVSSIGLQTLQSLGLDGEIVEENGLKKIRLMVYMTEAKIQTPSSRSASPSPSVPTVTAKFVVDEHSSQDKSIQIVLGSDVLRQQSADLLLSQDKLMIYDDDRNQLSVPLVRPEDDRVYRYLMTKARSRSGSMVSEALPSDVVSDISTPGIIGRPSRLSSVVSPSSPMTEVANGAAAPSSNVSDVQKQEEPRQILQRAATDLQTRLGEDSKSGTESDKSTTTPVSKSSSGVWSSSWRSAAAGGGTSQKPADGQASSSFARRDAPRPMKVLRPSGKSMANATRTASNPSTPVTATGPDLGQSQQENQEPGATQTEPRPTRTNPIGSGSAFGWLNSGASRRSTTSGGP</sequence>
<evidence type="ECO:0000313" key="2">
    <source>
        <dbReference type="EMBL" id="KAK5950266.1"/>
    </source>
</evidence>
<name>A0AAN8EMT3_9EURO</name>
<feature type="compositionally biased region" description="Basic and acidic residues" evidence="1">
    <location>
        <begin position="429"/>
        <end position="441"/>
    </location>
</feature>
<protein>
    <recommendedName>
        <fullName evidence="4">Ubiquitin carboxyl-terminal hydrolase 19</fullName>
    </recommendedName>
</protein>
<evidence type="ECO:0008006" key="4">
    <source>
        <dbReference type="Google" id="ProtNLM"/>
    </source>
</evidence>
<feature type="compositionally biased region" description="Polar residues" evidence="1">
    <location>
        <begin position="522"/>
        <end position="547"/>
    </location>
</feature>
<dbReference type="EMBL" id="JAKLMC020000028">
    <property type="protein sequence ID" value="KAK5950266.1"/>
    <property type="molecule type" value="Genomic_DNA"/>
</dbReference>
<feature type="compositionally biased region" description="Polar residues" evidence="1">
    <location>
        <begin position="499"/>
        <end position="515"/>
    </location>
</feature>
<proteinExistence type="predicted"/>
<evidence type="ECO:0000256" key="1">
    <source>
        <dbReference type="SAM" id="MobiDB-lite"/>
    </source>
</evidence>
<feature type="compositionally biased region" description="Low complexity" evidence="1">
    <location>
        <begin position="442"/>
        <end position="463"/>
    </location>
</feature>
<dbReference type="Proteomes" id="UP001316803">
    <property type="component" value="Unassembled WGS sequence"/>
</dbReference>
<gene>
    <name evidence="2" type="ORF">OHC33_008735</name>
</gene>
<feature type="region of interest" description="Disordered" evidence="1">
    <location>
        <begin position="42"/>
        <end position="69"/>
    </location>
</feature>
<organism evidence="2 3">
    <name type="scientific">Knufia fluminis</name>
    <dbReference type="NCBI Taxonomy" id="191047"/>
    <lineage>
        <taxon>Eukaryota</taxon>
        <taxon>Fungi</taxon>
        <taxon>Dikarya</taxon>
        <taxon>Ascomycota</taxon>
        <taxon>Pezizomycotina</taxon>
        <taxon>Eurotiomycetes</taxon>
        <taxon>Chaetothyriomycetidae</taxon>
        <taxon>Chaetothyriales</taxon>
        <taxon>Trichomeriaceae</taxon>
        <taxon>Knufia</taxon>
    </lineage>
</organism>
<keyword evidence="3" id="KW-1185">Reference proteome</keyword>
<comment type="caution">
    <text evidence="2">The sequence shown here is derived from an EMBL/GenBank/DDBJ whole genome shotgun (WGS) entry which is preliminary data.</text>
</comment>
<evidence type="ECO:0000313" key="3">
    <source>
        <dbReference type="Proteomes" id="UP001316803"/>
    </source>
</evidence>
<dbReference type="AlphaFoldDB" id="A0AAN8EMT3"/>
<reference evidence="2 3" key="1">
    <citation type="submission" date="2022-12" db="EMBL/GenBank/DDBJ databases">
        <title>Genomic features and morphological characterization of a novel Knufia sp. strain isolated from spacecraft assembly facility.</title>
        <authorList>
            <person name="Teixeira M."/>
            <person name="Chander A.M."/>
            <person name="Stajich J.E."/>
            <person name="Venkateswaran K."/>
        </authorList>
    </citation>
    <scope>NUCLEOTIDE SEQUENCE [LARGE SCALE GENOMIC DNA]</scope>
    <source>
        <strain evidence="2 3">FJI-L2-BK-P2</strain>
    </source>
</reference>
<feature type="compositionally biased region" description="Basic and acidic residues" evidence="1">
    <location>
        <begin position="143"/>
        <end position="154"/>
    </location>
</feature>
<feature type="compositionally biased region" description="Low complexity" evidence="1">
    <location>
        <begin position="377"/>
        <end position="390"/>
    </location>
</feature>
<feature type="region of interest" description="Disordered" evidence="1">
    <location>
        <begin position="101"/>
        <end position="162"/>
    </location>
</feature>
<feature type="compositionally biased region" description="Low complexity" evidence="1">
    <location>
        <begin position="50"/>
        <end position="65"/>
    </location>
</feature>
<accession>A0AAN8EMT3</accession>
<feature type="compositionally biased region" description="Polar residues" evidence="1">
    <location>
        <begin position="124"/>
        <end position="137"/>
    </location>
</feature>
<feature type="compositionally biased region" description="Low complexity" evidence="1">
    <location>
        <begin position="557"/>
        <end position="569"/>
    </location>
</feature>